<evidence type="ECO:0000313" key="2">
    <source>
        <dbReference type="EMBL" id="KTB34435.1"/>
    </source>
</evidence>
<dbReference type="EMBL" id="LATX01002077">
    <property type="protein sequence ID" value="KTB34435.1"/>
    <property type="molecule type" value="Genomic_DNA"/>
</dbReference>
<evidence type="ECO:0000313" key="3">
    <source>
        <dbReference type="Proteomes" id="UP000054988"/>
    </source>
</evidence>
<dbReference type="Proteomes" id="UP000054988">
    <property type="component" value="Unassembled WGS sequence"/>
</dbReference>
<gene>
    <name evidence="2" type="ORF">WG66_12987</name>
</gene>
<proteinExistence type="predicted"/>
<protein>
    <submittedName>
        <fullName evidence="2">Uncharacterized protein</fullName>
    </submittedName>
</protein>
<feature type="compositionally biased region" description="Gly residues" evidence="1">
    <location>
        <begin position="168"/>
        <end position="183"/>
    </location>
</feature>
<accession>A0A0W0FDR8</accession>
<comment type="caution">
    <text evidence="2">The sequence shown here is derived from an EMBL/GenBank/DDBJ whole genome shotgun (WGS) entry which is preliminary data.</text>
</comment>
<sequence>MAVEVQAKKHLFKGEGQAQFLHNYFHDVEGVWWIAIWHLFYACPVESKTDIKKLTGQVRAANNIFPDDVDGTTQRQNFFVLPGDCRQVAQVLLHNKELVDIMDGALTKLREHYSKVEHPIDNIFKHELFAGCHDALMPFFERARDIGVEVDHYINIVNRRRKEEEVKGAGGGTDGGSAAGGSKGRGKRTSADAQLDTDNSNKRSRRK</sequence>
<reference evidence="2 3" key="1">
    <citation type="submission" date="2015-12" db="EMBL/GenBank/DDBJ databases">
        <title>Draft genome sequence of Moniliophthora roreri, the causal agent of frosty pod rot of cacao.</title>
        <authorList>
            <person name="Aime M.C."/>
            <person name="Diaz-Valderrama J.R."/>
            <person name="Kijpornyongpan T."/>
            <person name="Phillips-Mora W."/>
        </authorList>
    </citation>
    <scope>NUCLEOTIDE SEQUENCE [LARGE SCALE GENOMIC DNA]</scope>
    <source>
        <strain evidence="2 3">MCA 2952</strain>
    </source>
</reference>
<evidence type="ECO:0000256" key="1">
    <source>
        <dbReference type="SAM" id="MobiDB-lite"/>
    </source>
</evidence>
<dbReference type="AlphaFoldDB" id="A0A0W0FDR8"/>
<organism evidence="2 3">
    <name type="scientific">Moniliophthora roreri</name>
    <name type="common">Frosty pod rot fungus</name>
    <name type="synonym">Monilia roreri</name>
    <dbReference type="NCBI Taxonomy" id="221103"/>
    <lineage>
        <taxon>Eukaryota</taxon>
        <taxon>Fungi</taxon>
        <taxon>Dikarya</taxon>
        <taxon>Basidiomycota</taxon>
        <taxon>Agaricomycotina</taxon>
        <taxon>Agaricomycetes</taxon>
        <taxon>Agaricomycetidae</taxon>
        <taxon>Agaricales</taxon>
        <taxon>Marasmiineae</taxon>
        <taxon>Marasmiaceae</taxon>
        <taxon>Moniliophthora</taxon>
    </lineage>
</organism>
<name>A0A0W0FDR8_MONRR</name>
<feature type="region of interest" description="Disordered" evidence="1">
    <location>
        <begin position="162"/>
        <end position="207"/>
    </location>
</feature>